<accession>A0A4Y8Q8E9</accession>
<keyword evidence="2" id="KW-1185">Reference proteome</keyword>
<protein>
    <submittedName>
        <fullName evidence="1">Uncharacterized protein</fullName>
    </submittedName>
</protein>
<gene>
    <name evidence="1" type="ORF">B5M42_05665</name>
</gene>
<dbReference type="Proteomes" id="UP000298246">
    <property type="component" value="Unassembled WGS sequence"/>
</dbReference>
<name>A0A4Y8Q8E9_9BACL</name>
<organism evidence="1 2">
    <name type="scientific">Paenibacillus athensensis</name>
    <dbReference type="NCBI Taxonomy" id="1967502"/>
    <lineage>
        <taxon>Bacteria</taxon>
        <taxon>Bacillati</taxon>
        <taxon>Bacillota</taxon>
        <taxon>Bacilli</taxon>
        <taxon>Bacillales</taxon>
        <taxon>Paenibacillaceae</taxon>
        <taxon>Paenibacillus</taxon>
    </lineage>
</organism>
<dbReference type="OrthoDB" id="2626219at2"/>
<evidence type="ECO:0000313" key="1">
    <source>
        <dbReference type="EMBL" id="TFE90155.1"/>
    </source>
</evidence>
<dbReference type="AlphaFoldDB" id="A0A4Y8Q8E9"/>
<proteinExistence type="predicted"/>
<evidence type="ECO:0000313" key="2">
    <source>
        <dbReference type="Proteomes" id="UP000298246"/>
    </source>
</evidence>
<dbReference type="RefSeq" id="WP_134750634.1">
    <property type="nucleotide sequence ID" value="NZ_MYFO02000001.1"/>
</dbReference>
<dbReference type="EMBL" id="MYFO01000005">
    <property type="protein sequence ID" value="TFE90155.1"/>
    <property type="molecule type" value="Genomic_DNA"/>
</dbReference>
<sequence length="95" mass="10864">MRLFGWLIPSFRKGTYVIVDDPACARGKEAETIFAYLDPQSKYDHNLYGIPKRHSKGLVISLIRYKNTAGTETIYYGVLLRNILYAIEEAHLARA</sequence>
<reference evidence="1 2" key="1">
    <citation type="submission" date="2017-03" db="EMBL/GenBank/DDBJ databases">
        <title>Isolation of Levoglucosan Utilizing Bacteria.</title>
        <authorList>
            <person name="Arya A.S."/>
        </authorList>
    </citation>
    <scope>NUCLEOTIDE SEQUENCE [LARGE SCALE GENOMIC DNA]</scope>
    <source>
        <strain evidence="1 2">MEC069</strain>
    </source>
</reference>
<comment type="caution">
    <text evidence="1">The sequence shown here is derived from an EMBL/GenBank/DDBJ whole genome shotgun (WGS) entry which is preliminary data.</text>
</comment>